<evidence type="ECO:0000313" key="10">
    <source>
        <dbReference type="EMBL" id="HJB13985.1"/>
    </source>
</evidence>
<dbReference type="EMBL" id="DWZJ01000088">
    <property type="protein sequence ID" value="HJB13985.1"/>
    <property type="molecule type" value="Genomic_DNA"/>
</dbReference>
<feature type="domain" description="Peripheral subunit-binding (PSBD)" evidence="9">
    <location>
        <begin position="168"/>
        <end position="205"/>
    </location>
</feature>
<dbReference type="InterPro" id="IPR023213">
    <property type="entry name" value="CAT-like_dom_sf"/>
</dbReference>
<feature type="compositionally biased region" description="Low complexity" evidence="7">
    <location>
        <begin position="90"/>
        <end position="116"/>
    </location>
</feature>
<dbReference type="SUPFAM" id="SSF47005">
    <property type="entry name" value="Peripheral subunit-binding domain of 2-oxo acid dehydrogenase complex"/>
    <property type="match status" value="2"/>
</dbReference>
<dbReference type="InterPro" id="IPR011053">
    <property type="entry name" value="Single_hybrid_motif"/>
</dbReference>
<keyword evidence="5 6" id="KW-0012">Acyltransferase</keyword>
<dbReference type="CDD" id="cd06849">
    <property type="entry name" value="lipoyl_domain"/>
    <property type="match status" value="1"/>
</dbReference>
<dbReference type="PANTHER" id="PTHR43178">
    <property type="entry name" value="DIHYDROLIPOAMIDE ACETYLTRANSFERASE COMPONENT OF PYRUVATE DEHYDROGENASE COMPLEX"/>
    <property type="match status" value="1"/>
</dbReference>
<dbReference type="GO" id="GO:0016407">
    <property type="term" value="F:acetyltransferase activity"/>
    <property type="evidence" value="ECO:0007669"/>
    <property type="project" value="TreeGrafter"/>
</dbReference>
<dbReference type="InterPro" id="IPR036625">
    <property type="entry name" value="E3-bd_dom_sf"/>
</dbReference>
<evidence type="ECO:0000256" key="7">
    <source>
        <dbReference type="SAM" id="MobiDB-lite"/>
    </source>
</evidence>
<sequence>MASVIIMPKQGLLMEEGTITKWLVKEGEQTTEGTPLFEMETDKLTITMDSTATGTVLKILHPEGDTVPITQPIAIVGQPGEDISSLLGSAPAAAPQAAEETPAPATAAPAAAPAPAVERAPGERVFSSPRARLRAEENGVDIAAVSGSGPDGLVVERDVQNYIANQPAVTPLAANQARVQGIDLSGVTGTGPNGKITTEDLPSSGAAAEAAPAPAAEAVPGQLTRGTRTEKMTGMRKAVMKNMLASKSTNAQTNHRMVVDMTAAVALRNQYKALGIKVSYNDIIVRACAKALQDFPIVNASVDGNNIVYHDYVNIGTAVSVPGGLIVPVIRDADIIGLTGIAEKSAELIEKAREGRLTDQDYHGGTFTVSSLGMFDLDDFVAIINPPESAILAVGKIAKTPVVVTDDEGEDQVVIKSMCALCLSYDHRIIDGAEAAKFLQKLKSYLQNPILLI</sequence>
<evidence type="ECO:0000313" key="11">
    <source>
        <dbReference type="Proteomes" id="UP000823824"/>
    </source>
</evidence>
<evidence type="ECO:0000256" key="4">
    <source>
        <dbReference type="ARBA" id="ARBA00022823"/>
    </source>
</evidence>
<organism evidence="10 11">
    <name type="scientific">Candidatus Oscillibacter excrementigallinarum</name>
    <dbReference type="NCBI Taxonomy" id="2838716"/>
    <lineage>
        <taxon>Bacteria</taxon>
        <taxon>Bacillati</taxon>
        <taxon>Bacillota</taxon>
        <taxon>Clostridia</taxon>
        <taxon>Eubacteriales</taxon>
        <taxon>Oscillospiraceae</taxon>
        <taxon>Oscillibacter</taxon>
    </lineage>
</organism>
<dbReference type="Gene3D" id="2.40.50.100">
    <property type="match status" value="1"/>
</dbReference>
<gene>
    <name evidence="10" type="ORF">H9787_09785</name>
</gene>
<evidence type="ECO:0000256" key="2">
    <source>
        <dbReference type="ARBA" id="ARBA00007317"/>
    </source>
</evidence>
<dbReference type="Pfam" id="PF02817">
    <property type="entry name" value="E3_binding"/>
    <property type="match status" value="2"/>
</dbReference>
<dbReference type="GO" id="GO:0005737">
    <property type="term" value="C:cytoplasm"/>
    <property type="evidence" value="ECO:0007669"/>
    <property type="project" value="TreeGrafter"/>
</dbReference>
<accession>A0A9D2RS33</accession>
<reference evidence="10" key="2">
    <citation type="submission" date="2021-04" db="EMBL/GenBank/DDBJ databases">
        <authorList>
            <person name="Gilroy R."/>
        </authorList>
    </citation>
    <scope>NUCLEOTIDE SEQUENCE</scope>
    <source>
        <strain evidence="10">ChiBcec18-1249</strain>
    </source>
</reference>
<protein>
    <recommendedName>
        <fullName evidence="6">Dihydrolipoamide acetyltransferase component of pyruvate dehydrogenase complex</fullName>
        <ecNumber evidence="6">2.3.1.-</ecNumber>
    </recommendedName>
</protein>
<evidence type="ECO:0000256" key="3">
    <source>
        <dbReference type="ARBA" id="ARBA00022679"/>
    </source>
</evidence>
<dbReference type="Gene3D" id="4.10.320.10">
    <property type="entry name" value="E3-binding domain"/>
    <property type="match status" value="2"/>
</dbReference>
<evidence type="ECO:0000256" key="5">
    <source>
        <dbReference type="ARBA" id="ARBA00023315"/>
    </source>
</evidence>
<feature type="domain" description="Peripheral subunit-binding (PSBD)" evidence="9">
    <location>
        <begin position="126"/>
        <end position="163"/>
    </location>
</feature>
<evidence type="ECO:0000259" key="8">
    <source>
        <dbReference type="PROSITE" id="PS50968"/>
    </source>
</evidence>
<dbReference type="PANTHER" id="PTHR43178:SF5">
    <property type="entry name" value="LIPOAMIDE ACYLTRANSFERASE COMPONENT OF BRANCHED-CHAIN ALPHA-KETO ACID DEHYDROGENASE COMPLEX, MITOCHONDRIAL"/>
    <property type="match status" value="1"/>
</dbReference>
<dbReference type="InterPro" id="IPR000089">
    <property type="entry name" value="Biotin_lipoyl"/>
</dbReference>
<dbReference type="SUPFAM" id="SSF52777">
    <property type="entry name" value="CoA-dependent acyltransferases"/>
    <property type="match status" value="1"/>
</dbReference>
<dbReference type="Pfam" id="PF00364">
    <property type="entry name" value="Biotin_lipoyl"/>
    <property type="match status" value="1"/>
</dbReference>
<dbReference type="PROSITE" id="PS51826">
    <property type="entry name" value="PSBD"/>
    <property type="match status" value="2"/>
</dbReference>
<dbReference type="InterPro" id="IPR001078">
    <property type="entry name" value="2-oxoacid_DH_actylTfrase"/>
</dbReference>
<reference evidence="10" key="1">
    <citation type="journal article" date="2021" name="PeerJ">
        <title>Extensive microbial diversity within the chicken gut microbiome revealed by metagenomics and culture.</title>
        <authorList>
            <person name="Gilroy R."/>
            <person name="Ravi A."/>
            <person name="Getino M."/>
            <person name="Pursley I."/>
            <person name="Horton D.L."/>
            <person name="Alikhan N.F."/>
            <person name="Baker D."/>
            <person name="Gharbi K."/>
            <person name="Hall N."/>
            <person name="Watson M."/>
            <person name="Adriaenssens E.M."/>
            <person name="Foster-Nyarko E."/>
            <person name="Jarju S."/>
            <person name="Secka A."/>
            <person name="Antonio M."/>
            <person name="Oren A."/>
            <person name="Chaudhuri R.R."/>
            <person name="La Ragione R."/>
            <person name="Hildebrand F."/>
            <person name="Pallen M.J."/>
        </authorList>
    </citation>
    <scope>NUCLEOTIDE SEQUENCE</scope>
    <source>
        <strain evidence="10">ChiBcec18-1249</strain>
    </source>
</reference>
<dbReference type="EC" id="2.3.1.-" evidence="6"/>
<evidence type="ECO:0000259" key="9">
    <source>
        <dbReference type="PROSITE" id="PS51826"/>
    </source>
</evidence>
<evidence type="ECO:0000256" key="6">
    <source>
        <dbReference type="RuleBase" id="RU003423"/>
    </source>
</evidence>
<feature type="region of interest" description="Disordered" evidence="7">
    <location>
        <begin position="86"/>
        <end position="129"/>
    </location>
</feature>
<comment type="caution">
    <text evidence="10">The sequence shown here is derived from an EMBL/GenBank/DDBJ whole genome shotgun (WGS) entry which is preliminary data.</text>
</comment>
<comment type="similarity">
    <text evidence="2 6">Belongs to the 2-oxoacid dehydrogenase family.</text>
</comment>
<dbReference type="InterPro" id="IPR050743">
    <property type="entry name" value="2-oxoacid_DH_E2_comp"/>
</dbReference>
<keyword evidence="4 6" id="KW-0450">Lipoyl</keyword>
<name>A0A9D2RS33_9FIRM</name>
<feature type="domain" description="Lipoyl-binding" evidence="8">
    <location>
        <begin position="2"/>
        <end position="77"/>
    </location>
</feature>
<dbReference type="Gene3D" id="3.30.559.10">
    <property type="entry name" value="Chloramphenicol acetyltransferase-like domain"/>
    <property type="match status" value="1"/>
</dbReference>
<dbReference type="Proteomes" id="UP000823824">
    <property type="component" value="Unassembled WGS sequence"/>
</dbReference>
<dbReference type="InterPro" id="IPR004167">
    <property type="entry name" value="PSBD"/>
</dbReference>
<keyword evidence="3 6" id="KW-0808">Transferase</keyword>
<dbReference type="Pfam" id="PF00198">
    <property type="entry name" value="2-oxoacid_dh"/>
    <property type="match status" value="1"/>
</dbReference>
<dbReference type="AlphaFoldDB" id="A0A9D2RS33"/>
<evidence type="ECO:0000256" key="1">
    <source>
        <dbReference type="ARBA" id="ARBA00001938"/>
    </source>
</evidence>
<comment type="cofactor">
    <cofactor evidence="1 6">
        <name>(R)-lipoate</name>
        <dbReference type="ChEBI" id="CHEBI:83088"/>
    </cofactor>
</comment>
<dbReference type="PROSITE" id="PS50968">
    <property type="entry name" value="BIOTINYL_LIPOYL"/>
    <property type="match status" value="1"/>
</dbReference>
<dbReference type="GO" id="GO:0031405">
    <property type="term" value="F:lipoic acid binding"/>
    <property type="evidence" value="ECO:0007669"/>
    <property type="project" value="TreeGrafter"/>
</dbReference>
<proteinExistence type="inferred from homology"/>
<dbReference type="SUPFAM" id="SSF51230">
    <property type="entry name" value="Single hybrid motif"/>
    <property type="match status" value="1"/>
</dbReference>